<evidence type="ECO:0000313" key="2">
    <source>
        <dbReference type="Proteomes" id="UP000308600"/>
    </source>
</evidence>
<protein>
    <submittedName>
        <fullName evidence="1">Prolyl oligopeptidase</fullName>
    </submittedName>
</protein>
<name>A0ACD3AT72_9AGAR</name>
<reference evidence="1 2" key="1">
    <citation type="journal article" date="2019" name="Nat. Ecol. Evol.">
        <title>Megaphylogeny resolves global patterns of mushroom evolution.</title>
        <authorList>
            <person name="Varga T."/>
            <person name="Krizsan K."/>
            <person name="Foldi C."/>
            <person name="Dima B."/>
            <person name="Sanchez-Garcia M."/>
            <person name="Sanchez-Ramirez S."/>
            <person name="Szollosi G.J."/>
            <person name="Szarkandi J.G."/>
            <person name="Papp V."/>
            <person name="Albert L."/>
            <person name="Andreopoulos W."/>
            <person name="Angelini C."/>
            <person name="Antonin V."/>
            <person name="Barry K.W."/>
            <person name="Bougher N.L."/>
            <person name="Buchanan P."/>
            <person name="Buyck B."/>
            <person name="Bense V."/>
            <person name="Catcheside P."/>
            <person name="Chovatia M."/>
            <person name="Cooper J."/>
            <person name="Damon W."/>
            <person name="Desjardin D."/>
            <person name="Finy P."/>
            <person name="Geml J."/>
            <person name="Haridas S."/>
            <person name="Hughes K."/>
            <person name="Justo A."/>
            <person name="Karasinski D."/>
            <person name="Kautmanova I."/>
            <person name="Kiss B."/>
            <person name="Kocsube S."/>
            <person name="Kotiranta H."/>
            <person name="LaButti K.M."/>
            <person name="Lechner B.E."/>
            <person name="Liimatainen K."/>
            <person name="Lipzen A."/>
            <person name="Lukacs Z."/>
            <person name="Mihaltcheva S."/>
            <person name="Morgado L.N."/>
            <person name="Niskanen T."/>
            <person name="Noordeloos M.E."/>
            <person name="Ohm R.A."/>
            <person name="Ortiz-Santana B."/>
            <person name="Ovrebo C."/>
            <person name="Racz N."/>
            <person name="Riley R."/>
            <person name="Savchenko A."/>
            <person name="Shiryaev A."/>
            <person name="Soop K."/>
            <person name="Spirin V."/>
            <person name="Szebenyi C."/>
            <person name="Tomsovsky M."/>
            <person name="Tulloss R.E."/>
            <person name="Uehling J."/>
            <person name="Grigoriev I.V."/>
            <person name="Vagvolgyi C."/>
            <person name="Papp T."/>
            <person name="Martin F.M."/>
            <person name="Miettinen O."/>
            <person name="Hibbett D.S."/>
            <person name="Nagy L.G."/>
        </authorList>
    </citation>
    <scope>NUCLEOTIDE SEQUENCE [LARGE SCALE GENOMIC DNA]</scope>
    <source>
        <strain evidence="1 2">NL-1719</strain>
    </source>
</reference>
<organism evidence="1 2">
    <name type="scientific">Pluteus cervinus</name>
    <dbReference type="NCBI Taxonomy" id="181527"/>
    <lineage>
        <taxon>Eukaryota</taxon>
        <taxon>Fungi</taxon>
        <taxon>Dikarya</taxon>
        <taxon>Basidiomycota</taxon>
        <taxon>Agaricomycotina</taxon>
        <taxon>Agaricomycetes</taxon>
        <taxon>Agaricomycetidae</taxon>
        <taxon>Agaricales</taxon>
        <taxon>Pluteineae</taxon>
        <taxon>Pluteaceae</taxon>
        <taxon>Pluteus</taxon>
    </lineage>
</organism>
<dbReference type="EMBL" id="ML208350">
    <property type="protein sequence ID" value="TFK68506.1"/>
    <property type="molecule type" value="Genomic_DNA"/>
</dbReference>
<evidence type="ECO:0000313" key="1">
    <source>
        <dbReference type="EMBL" id="TFK68506.1"/>
    </source>
</evidence>
<proteinExistence type="predicted"/>
<keyword evidence="2" id="KW-1185">Reference proteome</keyword>
<gene>
    <name evidence="1" type="ORF">BDN72DRAFT_769220</name>
</gene>
<dbReference type="Proteomes" id="UP000308600">
    <property type="component" value="Unassembled WGS sequence"/>
</dbReference>
<accession>A0ACD3AT72</accession>
<sequence length="195" mass="21676">MENWPNLQFELAGHTLPITRLAFSPDGRYIASGSFDKTVRIWDAESGEVVHVFEEDSFIVGVGFLEDGKQVVYGSVRGKVCIRNVQTGAAIGDSQPFQAVLFDMAVSKNGSCTLFRCTTPPTPEQMAVRFDEETGWSVDGKGQHLFWVPLPLRRGLYTPGTQLMGDVFSTSKMSSTTSLDFSNFRYGFDWSSCFK</sequence>